<comment type="caution">
    <text evidence="2">The sequence shown here is derived from an EMBL/GenBank/DDBJ whole genome shotgun (WGS) entry which is preliminary data.</text>
</comment>
<accession>A0A8J3KLS4</accession>
<dbReference type="Proteomes" id="UP000659904">
    <property type="component" value="Unassembled WGS sequence"/>
</dbReference>
<keyword evidence="3" id="KW-1185">Reference proteome</keyword>
<proteinExistence type="predicted"/>
<dbReference type="RefSeq" id="WP_120322158.1">
    <property type="nucleotide sequence ID" value="NZ_BONH01000021.1"/>
</dbReference>
<reference evidence="2 3" key="1">
    <citation type="submission" date="2021-01" db="EMBL/GenBank/DDBJ databases">
        <title>Whole genome shotgun sequence of Catellatospora citrea NBRC 14495.</title>
        <authorList>
            <person name="Komaki H."/>
            <person name="Tamura T."/>
        </authorList>
    </citation>
    <scope>NUCLEOTIDE SEQUENCE [LARGE SCALE GENOMIC DNA]</scope>
    <source>
        <strain evidence="2 3">NBRC 14495</strain>
    </source>
</reference>
<evidence type="ECO:0000259" key="1">
    <source>
        <dbReference type="Pfam" id="PF20815"/>
    </source>
</evidence>
<sequence length="200" mass="21407">MIEAEPTPADGEVDPPLAGRAGLDVPTAAVGLHGVPLRLEVASARLPRTAGLYAWWAAPEVLSAVGGPVSEADPGLRLLYLGVAANLHTRIVRNHLARSGTSTLRRTLAGLLMAAERYTTMWKTDRVVLTPVDEVRLTTWMHRNLRLTWFPCDDPRSHETRLITELGPPLNVEGAAPGAARDLVTSAKAAYAASARPTLA</sequence>
<dbReference type="AlphaFoldDB" id="A0A8J3KLS4"/>
<gene>
    <name evidence="2" type="ORF">Cci01nite_46370</name>
</gene>
<dbReference type="EMBL" id="BONH01000021">
    <property type="protein sequence ID" value="GIF99543.1"/>
    <property type="molecule type" value="Genomic_DNA"/>
</dbReference>
<name>A0A8J3KLS4_9ACTN</name>
<dbReference type="InterPro" id="IPR049311">
    <property type="entry name" value="GIY_YIG_cat"/>
</dbReference>
<evidence type="ECO:0000313" key="3">
    <source>
        <dbReference type="Proteomes" id="UP000659904"/>
    </source>
</evidence>
<protein>
    <recommendedName>
        <fullName evidence="1">GIY-YIG catalytic domain-containing protein</fullName>
    </recommendedName>
</protein>
<dbReference type="Pfam" id="PF20815">
    <property type="entry name" value="GIY_YIG_2"/>
    <property type="match status" value="1"/>
</dbReference>
<evidence type="ECO:0000313" key="2">
    <source>
        <dbReference type="EMBL" id="GIF99543.1"/>
    </source>
</evidence>
<organism evidence="2 3">
    <name type="scientific">Catellatospora citrea</name>
    <dbReference type="NCBI Taxonomy" id="53366"/>
    <lineage>
        <taxon>Bacteria</taxon>
        <taxon>Bacillati</taxon>
        <taxon>Actinomycetota</taxon>
        <taxon>Actinomycetes</taxon>
        <taxon>Micromonosporales</taxon>
        <taxon>Micromonosporaceae</taxon>
        <taxon>Catellatospora</taxon>
    </lineage>
</organism>
<feature type="domain" description="GIY-YIG catalytic" evidence="1">
    <location>
        <begin position="51"/>
        <end position="175"/>
    </location>
</feature>